<name>A0A5C1AD91_9BACT</name>
<dbReference type="EC" id="5.4.99.15" evidence="2"/>
<dbReference type="SMART" id="SM00642">
    <property type="entry name" value="Aamy"/>
    <property type="match status" value="1"/>
</dbReference>
<sequence length="1020" mass="113925">MSDVPPTGTVGDVFPDLAAFDESLRQRHRTPVSTYRLQLQRAFTFADARAVVDYLARLGVTDVYCSPFFRAKPGSTHGYDVCDFGELNPELGGEEAFEALSAELTAHGMGLVLDFVPNHMAVESVLNPWWRDMLEHGPASAYAKFFDVDRRPVKKELRGKILLPFLGDHYGRVLEGGELALAFQNGGLDVVYSGLPRPLDPRTYPIVLRHGLTELQAEVGDGDEHLQEFLSVLTALEHLPPNTDTAAARCAERQRESRFARDRLTRLADASPRIRRHIDEAIAAIQGTAGRPETFDALHELLELQSYRLSNWKTAAHEINYRRFFDINELAGLRVEEPAVFDAMHDLVLCLIRERKVSGLRLDHIDGLFDPAGYLDRLHTAILERRAAEMLPEGEVAGAWPPRLGEWRQAERSRQPAGPVARPLFVVVEKILSGSETLPAWPVEGTTGYDFLNDVSRLFVNPRNAPVLRRVYERLTGRIDPFAEVVYDCKKLITWTSLAAELNVLAHALNQLSEGDRRARDFTLDSLREALREVAVCFPVYRTYVDRAGVSDTDQQVVDQAIHRARRRNPAMEASVFDFVRSVLLPDREGVPEAVYDARLRFAMKFQQYTGPLQAKGVEDTSFYRYNVLASLNEVGGDPQRFGGTVVQFHQANQARRERSPRGMLATATHDTKRGEDARARLNVLSEVPVTWGKRVRRWAALNADCRTPVEGSPAPDANDEYLFYQALLGSWPAGRTEATAPPDLVERLQAYMAKATREAKVHTSWITPNEGYDQAVTRFVGECLTGPGSRAFLARFLPFHRRVAHAGMVNSLAQLVLKIASPGVPDFFQGTELWEFSLVDPDNRRPVDYAHRAALLTELEPWLNDESPRPSTEQTAAVAGWLADWPDGRIKLFVTACGMRLRRRSPELFLSGDYVPIPAEGDRADHVIAFARRFAGEWVIAVVPRWTLALTGPRPGLPVGPDVWGDTVLRLPTELGEAALQNIFTRESVALTASPDGRTVRVAELLAVCPVAIVRGESR</sequence>
<evidence type="ECO:0000259" key="1">
    <source>
        <dbReference type="SMART" id="SM00642"/>
    </source>
</evidence>
<dbReference type="InterPro" id="IPR017853">
    <property type="entry name" value="GH"/>
</dbReference>
<evidence type="ECO:0000313" key="2">
    <source>
        <dbReference type="EMBL" id="QEL16615.1"/>
    </source>
</evidence>
<dbReference type="EMBL" id="CP042425">
    <property type="protein sequence ID" value="QEL16615.1"/>
    <property type="molecule type" value="Genomic_DNA"/>
</dbReference>
<dbReference type="PANTHER" id="PTHR10357:SF216">
    <property type="entry name" value="MALTOOLIGOSYL TREHALOSE SYNTHASE-RELATED"/>
    <property type="match status" value="1"/>
</dbReference>
<dbReference type="Proteomes" id="UP000324974">
    <property type="component" value="Chromosome"/>
</dbReference>
<dbReference type="OrthoDB" id="9805159at2"/>
<organism evidence="2 3">
    <name type="scientific">Limnoglobus roseus</name>
    <dbReference type="NCBI Taxonomy" id="2598579"/>
    <lineage>
        <taxon>Bacteria</taxon>
        <taxon>Pseudomonadati</taxon>
        <taxon>Planctomycetota</taxon>
        <taxon>Planctomycetia</taxon>
        <taxon>Gemmatales</taxon>
        <taxon>Gemmataceae</taxon>
        <taxon>Limnoglobus</taxon>
    </lineage>
</organism>
<dbReference type="Gene3D" id="3.20.20.80">
    <property type="entry name" value="Glycosidases"/>
    <property type="match status" value="3"/>
</dbReference>
<dbReference type="KEGG" id="lrs:PX52LOC_03575"/>
<dbReference type="GO" id="GO:0030980">
    <property type="term" value="P:alpha-glucan catabolic process"/>
    <property type="evidence" value="ECO:0007669"/>
    <property type="project" value="TreeGrafter"/>
</dbReference>
<dbReference type="InterPro" id="IPR012767">
    <property type="entry name" value="Trehalose_TreY"/>
</dbReference>
<dbReference type="RefSeq" id="WP_149111322.1">
    <property type="nucleotide sequence ID" value="NZ_CP042425.1"/>
</dbReference>
<dbReference type="CDD" id="cd11336">
    <property type="entry name" value="AmyAc_MTSase"/>
    <property type="match status" value="1"/>
</dbReference>
<dbReference type="GO" id="GO:0047470">
    <property type="term" value="F:(1,4)-alpha-D-glucan 1-alpha-D-glucosylmutase activity"/>
    <property type="evidence" value="ECO:0007669"/>
    <property type="project" value="UniProtKB-EC"/>
</dbReference>
<dbReference type="Gene3D" id="3.30.1590.10">
    <property type="entry name" value="Maltooligosyl trehalose synthase, domain 2"/>
    <property type="match status" value="1"/>
</dbReference>
<accession>A0A5C1AD91</accession>
<dbReference type="NCBIfam" id="TIGR02401">
    <property type="entry name" value="trehalose_TreY"/>
    <property type="match status" value="1"/>
</dbReference>
<dbReference type="Pfam" id="PF00128">
    <property type="entry name" value="Alpha-amylase"/>
    <property type="match status" value="1"/>
</dbReference>
<dbReference type="InterPro" id="IPR006047">
    <property type="entry name" value="GH13_cat_dom"/>
</dbReference>
<dbReference type="AlphaFoldDB" id="A0A5C1AD91"/>
<keyword evidence="3" id="KW-1185">Reference proteome</keyword>
<dbReference type="PANTHER" id="PTHR10357">
    <property type="entry name" value="ALPHA-AMYLASE FAMILY MEMBER"/>
    <property type="match status" value="1"/>
</dbReference>
<dbReference type="SUPFAM" id="SSF51445">
    <property type="entry name" value="(Trans)glycosidases"/>
    <property type="match status" value="1"/>
</dbReference>
<feature type="domain" description="Glycosyl hydrolase family 13 catalytic" evidence="1">
    <location>
        <begin position="45"/>
        <end position="568"/>
    </location>
</feature>
<protein>
    <submittedName>
        <fullName evidence="2">Malto-oligosyltrehalose synthase</fullName>
        <ecNumber evidence="2">5.4.99.15</ecNumber>
    </submittedName>
</protein>
<proteinExistence type="predicted"/>
<dbReference type="GO" id="GO:0005992">
    <property type="term" value="P:trehalose biosynthetic process"/>
    <property type="evidence" value="ECO:0007669"/>
    <property type="project" value="TreeGrafter"/>
</dbReference>
<gene>
    <name evidence="2" type="primary">treY</name>
    <name evidence="2" type="ORF">PX52LOC_03575</name>
</gene>
<keyword evidence="2" id="KW-0413">Isomerase</keyword>
<reference evidence="3" key="1">
    <citation type="submission" date="2019-08" db="EMBL/GenBank/DDBJ databases">
        <title>Limnoglobus roseus gen. nov., sp. nov., a novel freshwater planctomycete with a giant genome from the family Gemmataceae.</title>
        <authorList>
            <person name="Kulichevskaya I.S."/>
            <person name="Naumoff D.G."/>
            <person name="Miroshnikov K."/>
            <person name="Ivanova A."/>
            <person name="Philippov D.A."/>
            <person name="Hakobyan A."/>
            <person name="Rijpstra I.C."/>
            <person name="Sinninghe Damste J.S."/>
            <person name="Liesack W."/>
            <person name="Dedysh S.N."/>
        </authorList>
    </citation>
    <scope>NUCLEOTIDE SEQUENCE [LARGE SCALE GENOMIC DNA]</scope>
    <source>
        <strain evidence="3">PX52</strain>
    </source>
</reference>
<evidence type="ECO:0000313" key="3">
    <source>
        <dbReference type="Proteomes" id="UP000324974"/>
    </source>
</evidence>